<sequence>MANDEKSDGTKKSGAAAEDVRKAAAKTTGAEALERSEHSKDYRDEKHREELEDDRRERREREKRDRERELARQREQLAEERVDELEEREADEDLENTGYPASVVLALVFGILFVILEILELCAGTQIKYLFWAAITPVLLCIWGLVDVYEPGRHYKGIVGCWIAVALTVIGIILGFC</sequence>
<keyword evidence="2" id="KW-1133">Transmembrane helix</keyword>
<gene>
    <name evidence="3" type="ORF">F6S87_02065</name>
</gene>
<feature type="compositionally biased region" description="Basic and acidic residues" evidence="1">
    <location>
        <begin position="32"/>
        <end position="73"/>
    </location>
</feature>
<accession>A0A6I5N1B2</accession>
<feature type="transmembrane region" description="Helical" evidence="2">
    <location>
        <begin position="155"/>
        <end position="176"/>
    </location>
</feature>
<dbReference type="EMBL" id="VYSG01000001">
    <property type="protein sequence ID" value="NEG69429.1"/>
    <property type="molecule type" value="Genomic_DNA"/>
</dbReference>
<evidence type="ECO:0000256" key="1">
    <source>
        <dbReference type="SAM" id="MobiDB-lite"/>
    </source>
</evidence>
<evidence type="ECO:0000313" key="4">
    <source>
        <dbReference type="Proteomes" id="UP000469292"/>
    </source>
</evidence>
<evidence type="ECO:0000313" key="3">
    <source>
        <dbReference type="EMBL" id="NEG69429.1"/>
    </source>
</evidence>
<dbReference type="RefSeq" id="WP_163226996.1">
    <property type="nucleotide sequence ID" value="NZ_VYSG01000001.1"/>
</dbReference>
<keyword evidence="4" id="KW-1185">Reference proteome</keyword>
<keyword evidence="2" id="KW-0472">Membrane</keyword>
<protein>
    <submittedName>
        <fullName evidence="3">Uncharacterized protein</fullName>
    </submittedName>
</protein>
<evidence type="ECO:0000256" key="2">
    <source>
        <dbReference type="SAM" id="Phobius"/>
    </source>
</evidence>
<comment type="caution">
    <text evidence="3">The sequence shown here is derived from an EMBL/GenBank/DDBJ whole genome shotgun (WGS) entry which is preliminary data.</text>
</comment>
<keyword evidence="2" id="KW-0812">Transmembrane</keyword>
<proteinExistence type="predicted"/>
<reference evidence="3 4" key="1">
    <citation type="submission" date="2019-09" db="EMBL/GenBank/DDBJ databases">
        <title>Phylogenetic characterization of a novel taxon of the genus Bifidobacterium: Bifidobacterium choloepi sp. nov.</title>
        <authorList>
            <person name="Modesto M."/>
            <person name="Satti M."/>
        </authorList>
    </citation>
    <scope>NUCLEOTIDE SEQUENCE [LARGE SCALE GENOMIC DNA]</scope>
    <source>
        <strain evidence="3 4">BRDM6</strain>
    </source>
</reference>
<dbReference type="Proteomes" id="UP000469292">
    <property type="component" value="Unassembled WGS sequence"/>
</dbReference>
<feature type="compositionally biased region" description="Basic and acidic residues" evidence="1">
    <location>
        <begin position="1"/>
        <end position="11"/>
    </location>
</feature>
<organism evidence="3 4">
    <name type="scientific">Bifidobacterium choloepi</name>
    <dbReference type="NCBI Taxonomy" id="2614131"/>
    <lineage>
        <taxon>Bacteria</taxon>
        <taxon>Bacillati</taxon>
        <taxon>Actinomycetota</taxon>
        <taxon>Actinomycetes</taxon>
        <taxon>Bifidobacteriales</taxon>
        <taxon>Bifidobacteriaceae</taxon>
        <taxon>Bifidobacterium</taxon>
    </lineage>
</organism>
<dbReference type="AlphaFoldDB" id="A0A6I5N1B2"/>
<name>A0A6I5N1B2_9BIFI</name>
<feature type="transmembrane region" description="Helical" evidence="2">
    <location>
        <begin position="99"/>
        <end position="122"/>
    </location>
</feature>
<feature type="region of interest" description="Disordered" evidence="1">
    <location>
        <begin position="1"/>
        <end position="73"/>
    </location>
</feature>
<feature type="transmembrane region" description="Helical" evidence="2">
    <location>
        <begin position="129"/>
        <end position="149"/>
    </location>
</feature>